<dbReference type="HAMAP" id="MF_02201">
    <property type="entry name" value="NapF"/>
    <property type="match status" value="1"/>
</dbReference>
<feature type="binding site" evidence="6">
    <location>
        <position position="144"/>
    </location>
    <ligand>
        <name>[4Fe-4S] cluster</name>
        <dbReference type="ChEBI" id="CHEBI:49883"/>
        <label>3</label>
    </ligand>
</feature>
<keyword evidence="9" id="KW-1185">Reference proteome</keyword>
<feature type="binding site" evidence="6">
    <location>
        <position position="41"/>
    </location>
    <ligand>
        <name>[4Fe-4S] cluster</name>
        <dbReference type="ChEBI" id="CHEBI:49883"/>
        <label>1</label>
    </ligand>
</feature>
<keyword evidence="3 6" id="KW-0677">Repeat</keyword>
<dbReference type="eggNOG" id="COG1148">
    <property type="taxonomic scope" value="Bacteria"/>
</dbReference>
<dbReference type="PATRIC" id="fig|1301098.3.peg.1766"/>
<sequence>MHPRRALLRRLAGAETPRLPPWTADDFSDRCTRCGDCVRTCPEQVLRLGDGGFPQLDLTHAGCSLCGACADSCDAGLFDRAQPAFPWRARIGERCLALAGIHCRACEDSCEARAIRFRPQLGGPPLPQLDSLACTGCGACLAPCPSQAIQLSEEMTADA</sequence>
<dbReference type="Gene3D" id="3.30.70.20">
    <property type="match status" value="2"/>
</dbReference>
<evidence type="ECO:0000256" key="4">
    <source>
        <dbReference type="ARBA" id="ARBA00023004"/>
    </source>
</evidence>
<dbReference type="STRING" id="1301098.PKB_1772"/>
<feature type="binding site" evidence="6">
    <location>
        <position position="37"/>
    </location>
    <ligand>
        <name>[4Fe-4S] cluster</name>
        <dbReference type="ChEBI" id="CHEBI:49883"/>
        <label>1</label>
    </ligand>
</feature>
<dbReference type="NCBIfam" id="TIGR00402">
    <property type="entry name" value="napF"/>
    <property type="match status" value="1"/>
</dbReference>
<keyword evidence="5 6" id="KW-0411">Iron-sulfur</keyword>
<dbReference type="HOGENOM" id="CLU_077329_2_1_6"/>
<feature type="binding site" evidence="6">
    <location>
        <position position="34"/>
    </location>
    <ligand>
        <name>[4Fe-4S] cluster</name>
        <dbReference type="ChEBI" id="CHEBI:49883"/>
        <label>1</label>
    </ligand>
</feature>
<dbReference type="RefSeq" id="WP_043257085.1">
    <property type="nucleotide sequence ID" value="NZ_HG322950.1"/>
</dbReference>
<comment type="function">
    <text evidence="6">Could be involved in the maturation of NapA, the catalytic subunit of the periplasmic nitrate reductase, before its export into the periplasm.</text>
</comment>
<dbReference type="eggNOG" id="COG1145">
    <property type="taxonomic scope" value="Bacteria"/>
</dbReference>
<dbReference type="PANTHER" id="PTHR43724">
    <property type="entry name" value="PYRUVATE SYNTHASE SUBUNIT PORD"/>
    <property type="match status" value="1"/>
</dbReference>
<keyword evidence="6" id="KW-0963">Cytoplasm</keyword>
<comment type="subunit">
    <text evidence="6">Interacts with the cytoplasmic NapA precursor.</text>
</comment>
<dbReference type="AlphaFoldDB" id="A0A024HDL6"/>
<dbReference type="Proteomes" id="UP000025241">
    <property type="component" value="Chromosome I"/>
</dbReference>
<comment type="similarity">
    <text evidence="6">Belongs to the NapF family.</text>
</comment>
<gene>
    <name evidence="6" type="primary">napF</name>
    <name evidence="8" type="ORF">PKB_1772</name>
</gene>
<feature type="binding site" evidence="6">
    <location>
        <position position="31"/>
    </location>
    <ligand>
        <name>[4Fe-4S] cluster</name>
        <dbReference type="ChEBI" id="CHEBI:49883"/>
        <label>1</label>
    </ligand>
</feature>
<dbReference type="SUPFAM" id="SSF54862">
    <property type="entry name" value="4Fe-4S ferredoxins"/>
    <property type="match status" value="1"/>
</dbReference>
<feature type="binding site" evidence="6">
    <location>
        <position position="63"/>
    </location>
    <ligand>
        <name>[4Fe-4S] cluster</name>
        <dbReference type="ChEBI" id="CHEBI:49883"/>
        <label>2</label>
    </ligand>
</feature>
<feature type="binding site" evidence="6">
    <location>
        <position position="66"/>
    </location>
    <ligand>
        <name>[4Fe-4S] cluster</name>
        <dbReference type="ChEBI" id="CHEBI:49883"/>
        <label>2</label>
    </ligand>
</feature>
<evidence type="ECO:0000256" key="2">
    <source>
        <dbReference type="ARBA" id="ARBA00022723"/>
    </source>
</evidence>
<feature type="binding site" evidence="6">
    <location>
        <position position="137"/>
    </location>
    <ligand>
        <name>[4Fe-4S] cluster</name>
        <dbReference type="ChEBI" id="CHEBI:49883"/>
        <label>3</label>
    </ligand>
</feature>
<dbReference type="CDD" id="cd10564">
    <property type="entry name" value="NapF_like"/>
    <property type="match status" value="1"/>
</dbReference>
<feature type="binding site" evidence="6">
    <location>
        <position position="134"/>
    </location>
    <ligand>
        <name>[4Fe-4S] cluster</name>
        <dbReference type="ChEBI" id="CHEBI:49883"/>
        <label>3</label>
    </ligand>
</feature>
<evidence type="ECO:0000256" key="3">
    <source>
        <dbReference type="ARBA" id="ARBA00022737"/>
    </source>
</evidence>
<evidence type="ECO:0000256" key="5">
    <source>
        <dbReference type="ARBA" id="ARBA00023014"/>
    </source>
</evidence>
<dbReference type="InterPro" id="IPR017900">
    <property type="entry name" value="4Fe4S_Fe_S_CS"/>
</dbReference>
<organism evidence="8 9">
    <name type="scientific">Pseudomonas knackmussii (strain DSM 6978 / CCUG 54928 / LMG 23759 / B13)</name>
    <dbReference type="NCBI Taxonomy" id="1301098"/>
    <lineage>
        <taxon>Bacteria</taxon>
        <taxon>Pseudomonadati</taxon>
        <taxon>Pseudomonadota</taxon>
        <taxon>Gammaproteobacteria</taxon>
        <taxon>Pseudomonadales</taxon>
        <taxon>Pseudomonadaceae</taxon>
        <taxon>Pseudomonas</taxon>
    </lineage>
</organism>
<accession>A0A024HDL6</accession>
<feature type="domain" description="4Fe-4S ferredoxin-type" evidence="7">
    <location>
        <begin position="125"/>
        <end position="154"/>
    </location>
</feature>
<reference evidence="8 9" key="2">
    <citation type="submission" date="2014-05" db="EMBL/GenBank/DDBJ databases">
        <title>Genome sequence of the 3-chlorobenzoate degrading bacterium Pseudomonas knackmussii B13 shows multiple evidence for horizontal gene transfer.</title>
        <authorList>
            <person name="Miyazaki R."/>
            <person name="Bertelli C."/>
            <person name="Falquet L."/>
            <person name="Robinson-Rechavi M."/>
            <person name="Gharib W."/>
            <person name="Roy S."/>
            <person name="Van der Meer J.R."/>
        </authorList>
    </citation>
    <scope>NUCLEOTIDE SEQUENCE [LARGE SCALE GENOMIC DNA]</scope>
    <source>
        <strain evidence="8 9">B13</strain>
    </source>
</reference>
<comment type="cofactor">
    <cofactor evidence="6">
        <name>[4Fe-4S] cluster</name>
        <dbReference type="ChEBI" id="CHEBI:49883"/>
    </cofactor>
</comment>
<feature type="binding site" evidence="6">
    <location>
        <position position="140"/>
    </location>
    <ligand>
        <name>[4Fe-4S] cluster</name>
        <dbReference type="ChEBI" id="CHEBI:49883"/>
        <label>3</label>
    </ligand>
</feature>
<evidence type="ECO:0000313" key="8">
    <source>
        <dbReference type="EMBL" id="CDF83130.1"/>
    </source>
</evidence>
<dbReference type="OrthoDB" id="9808559at2"/>
<dbReference type="PROSITE" id="PS00198">
    <property type="entry name" value="4FE4S_FER_1"/>
    <property type="match status" value="2"/>
</dbReference>
<proteinExistence type="inferred from homology"/>
<evidence type="ECO:0000256" key="1">
    <source>
        <dbReference type="ARBA" id="ARBA00022485"/>
    </source>
</evidence>
<dbReference type="PANTHER" id="PTHR43724:SF1">
    <property type="entry name" value="PYRUVATE SYNTHASE SUBUNIT PORD"/>
    <property type="match status" value="1"/>
</dbReference>
<feature type="binding site" evidence="6">
    <location>
        <position position="73"/>
    </location>
    <ligand>
        <name>[4Fe-4S] cluster</name>
        <dbReference type="ChEBI" id="CHEBI:49883"/>
        <label>2</label>
    </ligand>
</feature>
<dbReference type="InterPro" id="IPR017896">
    <property type="entry name" value="4Fe4S_Fe-S-bd"/>
</dbReference>
<dbReference type="GO" id="GO:0005737">
    <property type="term" value="C:cytoplasm"/>
    <property type="evidence" value="ECO:0007669"/>
    <property type="project" value="UniProtKB-SubCell"/>
</dbReference>
<dbReference type="Pfam" id="PF12838">
    <property type="entry name" value="Fer4_7"/>
    <property type="match status" value="2"/>
</dbReference>
<dbReference type="PROSITE" id="PS51379">
    <property type="entry name" value="4FE4S_FER_2"/>
    <property type="match status" value="3"/>
</dbReference>
<evidence type="ECO:0000313" key="9">
    <source>
        <dbReference type="Proteomes" id="UP000025241"/>
    </source>
</evidence>
<keyword evidence="1 6" id="KW-0004">4Fe-4S</keyword>
<comment type="subcellular location">
    <subcellularLocation>
        <location evidence="6">Cytoplasm</location>
    </subcellularLocation>
</comment>
<evidence type="ECO:0000259" key="7">
    <source>
        <dbReference type="PROSITE" id="PS51379"/>
    </source>
</evidence>
<dbReference type="KEGG" id="pkc:PKB_1772"/>
<dbReference type="GO" id="GO:0051539">
    <property type="term" value="F:4 iron, 4 sulfur cluster binding"/>
    <property type="evidence" value="ECO:0007669"/>
    <property type="project" value="UniProtKB-UniRule"/>
</dbReference>
<reference evidence="8 9" key="1">
    <citation type="submission" date="2013-03" db="EMBL/GenBank/DDBJ databases">
        <authorList>
            <person name="Linke B."/>
        </authorList>
    </citation>
    <scope>NUCLEOTIDE SEQUENCE [LARGE SCALE GENOMIC DNA]</scope>
    <source>
        <strain evidence="8 9">B13</strain>
    </source>
</reference>
<feature type="binding site" evidence="6">
    <location>
        <position position="69"/>
    </location>
    <ligand>
        <name>[4Fe-4S] cluster</name>
        <dbReference type="ChEBI" id="CHEBI:49883"/>
        <label>2</label>
    </ligand>
</feature>
<dbReference type="EMBL" id="HG322950">
    <property type="protein sequence ID" value="CDF83130.1"/>
    <property type="molecule type" value="Genomic_DNA"/>
</dbReference>
<keyword evidence="2 6" id="KW-0479">Metal-binding</keyword>
<name>A0A024HDL6_PSEKB</name>
<dbReference type="GO" id="GO:0046872">
    <property type="term" value="F:metal ion binding"/>
    <property type="evidence" value="ECO:0007669"/>
    <property type="project" value="UniProtKB-KW"/>
</dbReference>
<evidence type="ECO:0000256" key="6">
    <source>
        <dbReference type="HAMAP-Rule" id="MF_02201"/>
    </source>
</evidence>
<dbReference type="InterPro" id="IPR004496">
    <property type="entry name" value="NapF"/>
</dbReference>
<feature type="domain" description="4Fe-4S ferredoxin-type" evidence="7">
    <location>
        <begin position="20"/>
        <end position="51"/>
    </location>
</feature>
<keyword evidence="4 6" id="KW-0408">Iron</keyword>
<protein>
    <recommendedName>
        <fullName evidence="6">Ferredoxin-type protein NapF</fullName>
    </recommendedName>
</protein>
<feature type="domain" description="4Fe-4S ferredoxin-type" evidence="7">
    <location>
        <begin position="52"/>
        <end position="83"/>
    </location>
</feature>